<proteinExistence type="predicted"/>
<accession>A0ACA9PE66</accession>
<feature type="non-terminal residue" evidence="1">
    <location>
        <position position="1"/>
    </location>
</feature>
<comment type="caution">
    <text evidence="1">The sequence shown here is derived from an EMBL/GenBank/DDBJ whole genome shotgun (WGS) entry which is preliminary data.</text>
</comment>
<reference evidence="1" key="1">
    <citation type="submission" date="2021-06" db="EMBL/GenBank/DDBJ databases">
        <authorList>
            <person name="Kallberg Y."/>
            <person name="Tangrot J."/>
            <person name="Rosling A."/>
        </authorList>
    </citation>
    <scope>NUCLEOTIDE SEQUENCE</scope>
    <source>
        <strain evidence="1">28 12/20/2015</strain>
    </source>
</reference>
<sequence>QISDNEQVFDHIIEIYKHSDIILQEFNAVKNFINNEEQTENKENQND</sequence>
<evidence type="ECO:0000313" key="2">
    <source>
        <dbReference type="Proteomes" id="UP000789366"/>
    </source>
</evidence>
<feature type="non-terminal residue" evidence="1">
    <location>
        <position position="47"/>
    </location>
</feature>
<gene>
    <name evidence="1" type="ORF">SPELUC_LOCUS11541</name>
</gene>
<name>A0ACA9PE66_9GLOM</name>
<organism evidence="1 2">
    <name type="scientific">Cetraspora pellucida</name>
    <dbReference type="NCBI Taxonomy" id="1433469"/>
    <lineage>
        <taxon>Eukaryota</taxon>
        <taxon>Fungi</taxon>
        <taxon>Fungi incertae sedis</taxon>
        <taxon>Mucoromycota</taxon>
        <taxon>Glomeromycotina</taxon>
        <taxon>Glomeromycetes</taxon>
        <taxon>Diversisporales</taxon>
        <taxon>Gigasporaceae</taxon>
        <taxon>Cetraspora</taxon>
    </lineage>
</organism>
<dbReference type="Proteomes" id="UP000789366">
    <property type="component" value="Unassembled WGS sequence"/>
</dbReference>
<keyword evidence="2" id="KW-1185">Reference proteome</keyword>
<dbReference type="EMBL" id="CAJVPW010024785">
    <property type="protein sequence ID" value="CAG8706211.1"/>
    <property type="molecule type" value="Genomic_DNA"/>
</dbReference>
<evidence type="ECO:0000313" key="1">
    <source>
        <dbReference type="EMBL" id="CAG8706211.1"/>
    </source>
</evidence>
<protein>
    <submittedName>
        <fullName evidence="1">12639_t:CDS:1</fullName>
    </submittedName>
</protein>